<protein>
    <submittedName>
        <fullName evidence="3">Alpha/beta hydrolase</fullName>
    </submittedName>
</protein>
<dbReference type="Gene3D" id="3.40.50.1820">
    <property type="entry name" value="alpha/beta hydrolase"/>
    <property type="match status" value="1"/>
</dbReference>
<feature type="domain" description="AB hydrolase-1" evidence="2">
    <location>
        <begin position="24"/>
        <end position="255"/>
    </location>
</feature>
<evidence type="ECO:0000313" key="3">
    <source>
        <dbReference type="EMBL" id="MBU9738447.1"/>
    </source>
</evidence>
<dbReference type="Proteomes" id="UP000712157">
    <property type="component" value="Unassembled WGS sequence"/>
</dbReference>
<dbReference type="AlphaFoldDB" id="A0A949K336"/>
<dbReference type="InterPro" id="IPR000073">
    <property type="entry name" value="AB_hydrolase_1"/>
</dbReference>
<gene>
    <name evidence="3" type="ORF">KTH89_18040</name>
</gene>
<sequence length="270" mass="30637">MYYITTNDHVKIAVYDLNPRSEEAILLVHGWPLNEKIYEYQKQMLLCAGYRVITMDLRGFGNSDAPAGPYDYNRMADDIYTVVCKLGLRSFILAGFSMGGAIVSRYMGRYHGYGVKKLCLLAAAAPRFTQTADFPYGETVSEVNRLIRLAETDRPQLSDNFSQMLLYSPHSESIKKWFADLSLSASGIATVQTGYALRDEDLREDLRQIKVPTGIFHGTRDQIVPYSLALQQKQRIADSTLFTFHKSGHGIFYDELECFNQTFLAYLKEG</sequence>
<organism evidence="3 4">
    <name type="scientific">Diplocloster agilis</name>
    <dbReference type="NCBI Taxonomy" id="2850323"/>
    <lineage>
        <taxon>Bacteria</taxon>
        <taxon>Bacillati</taxon>
        <taxon>Bacillota</taxon>
        <taxon>Clostridia</taxon>
        <taxon>Lachnospirales</taxon>
        <taxon>Lachnospiraceae</taxon>
        <taxon>Diplocloster</taxon>
    </lineage>
</organism>
<evidence type="ECO:0000256" key="1">
    <source>
        <dbReference type="ARBA" id="ARBA00022801"/>
    </source>
</evidence>
<reference evidence="3" key="1">
    <citation type="submission" date="2021-06" db="EMBL/GenBank/DDBJ databases">
        <title>Description of novel taxa of the family Lachnospiraceae.</title>
        <authorList>
            <person name="Chaplin A.V."/>
            <person name="Sokolova S.R."/>
            <person name="Pikina A.P."/>
            <person name="Korzhanova M."/>
            <person name="Belova V."/>
            <person name="Korostin D."/>
            <person name="Efimov B.A."/>
        </authorList>
    </citation>
    <scope>NUCLEOTIDE SEQUENCE</scope>
    <source>
        <strain evidence="3">ASD5720</strain>
    </source>
</reference>
<proteinExistence type="predicted"/>
<name>A0A949K336_9FIRM</name>
<keyword evidence="4" id="KW-1185">Reference proteome</keyword>
<evidence type="ECO:0000313" key="4">
    <source>
        <dbReference type="Proteomes" id="UP000712157"/>
    </source>
</evidence>
<dbReference type="EMBL" id="JAHQCW010000035">
    <property type="protein sequence ID" value="MBU9738447.1"/>
    <property type="molecule type" value="Genomic_DNA"/>
</dbReference>
<dbReference type="GO" id="GO:0016787">
    <property type="term" value="F:hydrolase activity"/>
    <property type="evidence" value="ECO:0007669"/>
    <property type="project" value="UniProtKB-KW"/>
</dbReference>
<dbReference type="InterPro" id="IPR029058">
    <property type="entry name" value="AB_hydrolase_fold"/>
</dbReference>
<dbReference type="PRINTS" id="PR00111">
    <property type="entry name" value="ABHYDROLASE"/>
</dbReference>
<dbReference type="Pfam" id="PF00561">
    <property type="entry name" value="Abhydrolase_1"/>
    <property type="match status" value="1"/>
</dbReference>
<dbReference type="GO" id="GO:0016020">
    <property type="term" value="C:membrane"/>
    <property type="evidence" value="ECO:0007669"/>
    <property type="project" value="TreeGrafter"/>
</dbReference>
<dbReference type="RefSeq" id="WP_238722603.1">
    <property type="nucleotide sequence ID" value="NZ_JAHQCW010000035.1"/>
</dbReference>
<accession>A0A949K336</accession>
<dbReference type="PANTHER" id="PTHR43798">
    <property type="entry name" value="MONOACYLGLYCEROL LIPASE"/>
    <property type="match status" value="1"/>
</dbReference>
<keyword evidence="1 3" id="KW-0378">Hydrolase</keyword>
<dbReference type="InterPro" id="IPR050266">
    <property type="entry name" value="AB_hydrolase_sf"/>
</dbReference>
<dbReference type="SUPFAM" id="SSF53474">
    <property type="entry name" value="alpha/beta-Hydrolases"/>
    <property type="match status" value="1"/>
</dbReference>
<comment type="caution">
    <text evidence="3">The sequence shown here is derived from an EMBL/GenBank/DDBJ whole genome shotgun (WGS) entry which is preliminary data.</text>
</comment>
<dbReference type="PANTHER" id="PTHR43798:SF31">
    <property type="entry name" value="AB HYDROLASE SUPERFAMILY PROTEIN YCLE"/>
    <property type="match status" value="1"/>
</dbReference>
<evidence type="ECO:0000259" key="2">
    <source>
        <dbReference type="Pfam" id="PF00561"/>
    </source>
</evidence>